<protein>
    <submittedName>
        <fullName evidence="3">Uncharacterized protein</fullName>
    </submittedName>
</protein>
<dbReference type="OrthoDB" id="2576082at2759"/>
<gene>
    <name evidence="3" type="ORF">CERSUDRAFT_114221</name>
</gene>
<feature type="region of interest" description="Disordered" evidence="1">
    <location>
        <begin position="293"/>
        <end position="347"/>
    </location>
</feature>
<accession>M2QZF7</accession>
<dbReference type="Proteomes" id="UP000016930">
    <property type="component" value="Unassembled WGS sequence"/>
</dbReference>
<dbReference type="AlphaFoldDB" id="M2QZF7"/>
<feature type="region of interest" description="Disordered" evidence="1">
    <location>
        <begin position="476"/>
        <end position="526"/>
    </location>
</feature>
<evidence type="ECO:0000313" key="4">
    <source>
        <dbReference type="Proteomes" id="UP000016930"/>
    </source>
</evidence>
<proteinExistence type="predicted"/>
<organism evidence="3 4">
    <name type="scientific">Ceriporiopsis subvermispora (strain B)</name>
    <name type="common">White-rot fungus</name>
    <name type="synonym">Gelatoporia subvermispora</name>
    <dbReference type="NCBI Taxonomy" id="914234"/>
    <lineage>
        <taxon>Eukaryota</taxon>
        <taxon>Fungi</taxon>
        <taxon>Dikarya</taxon>
        <taxon>Basidiomycota</taxon>
        <taxon>Agaricomycotina</taxon>
        <taxon>Agaricomycetes</taxon>
        <taxon>Polyporales</taxon>
        <taxon>Gelatoporiaceae</taxon>
        <taxon>Gelatoporia</taxon>
    </lineage>
</organism>
<evidence type="ECO:0000313" key="3">
    <source>
        <dbReference type="EMBL" id="EMD37580.1"/>
    </source>
</evidence>
<reference evidence="3 4" key="1">
    <citation type="journal article" date="2012" name="Proc. Natl. Acad. Sci. U.S.A.">
        <title>Comparative genomics of Ceriporiopsis subvermispora and Phanerochaete chrysosporium provide insight into selective ligninolysis.</title>
        <authorList>
            <person name="Fernandez-Fueyo E."/>
            <person name="Ruiz-Duenas F.J."/>
            <person name="Ferreira P."/>
            <person name="Floudas D."/>
            <person name="Hibbett D.S."/>
            <person name="Canessa P."/>
            <person name="Larrondo L.F."/>
            <person name="James T.Y."/>
            <person name="Seelenfreund D."/>
            <person name="Lobos S."/>
            <person name="Polanco R."/>
            <person name="Tello M."/>
            <person name="Honda Y."/>
            <person name="Watanabe T."/>
            <person name="Watanabe T."/>
            <person name="Ryu J.S."/>
            <person name="Kubicek C.P."/>
            <person name="Schmoll M."/>
            <person name="Gaskell J."/>
            <person name="Hammel K.E."/>
            <person name="St John F.J."/>
            <person name="Vanden Wymelenberg A."/>
            <person name="Sabat G."/>
            <person name="Splinter BonDurant S."/>
            <person name="Syed K."/>
            <person name="Yadav J.S."/>
            <person name="Doddapaneni H."/>
            <person name="Subramanian V."/>
            <person name="Lavin J.L."/>
            <person name="Oguiza J.A."/>
            <person name="Perez G."/>
            <person name="Pisabarro A.G."/>
            <person name="Ramirez L."/>
            <person name="Santoyo F."/>
            <person name="Master E."/>
            <person name="Coutinho P.M."/>
            <person name="Henrissat B."/>
            <person name="Lombard V."/>
            <person name="Magnuson J.K."/>
            <person name="Kuees U."/>
            <person name="Hori C."/>
            <person name="Igarashi K."/>
            <person name="Samejima M."/>
            <person name="Held B.W."/>
            <person name="Barry K.W."/>
            <person name="LaButti K.M."/>
            <person name="Lapidus A."/>
            <person name="Lindquist E.A."/>
            <person name="Lucas S.M."/>
            <person name="Riley R."/>
            <person name="Salamov A.A."/>
            <person name="Hoffmeister D."/>
            <person name="Schwenk D."/>
            <person name="Hadar Y."/>
            <person name="Yarden O."/>
            <person name="de Vries R.P."/>
            <person name="Wiebenga A."/>
            <person name="Stenlid J."/>
            <person name="Eastwood D."/>
            <person name="Grigoriev I.V."/>
            <person name="Berka R.M."/>
            <person name="Blanchette R.A."/>
            <person name="Kersten P."/>
            <person name="Martinez A.T."/>
            <person name="Vicuna R."/>
            <person name="Cullen D."/>
        </authorList>
    </citation>
    <scope>NUCLEOTIDE SEQUENCE [LARGE SCALE GENOMIC DNA]</scope>
    <source>
        <strain evidence="3 4">B</strain>
    </source>
</reference>
<feature type="compositionally biased region" description="Polar residues" evidence="1">
    <location>
        <begin position="316"/>
        <end position="333"/>
    </location>
</feature>
<keyword evidence="2" id="KW-0812">Transmembrane</keyword>
<feature type="transmembrane region" description="Helical" evidence="2">
    <location>
        <begin position="354"/>
        <end position="378"/>
    </location>
</feature>
<feature type="compositionally biased region" description="Low complexity" evidence="1">
    <location>
        <begin position="334"/>
        <end position="347"/>
    </location>
</feature>
<feature type="compositionally biased region" description="Low complexity" evidence="1">
    <location>
        <begin position="293"/>
        <end position="315"/>
    </location>
</feature>
<evidence type="ECO:0000256" key="1">
    <source>
        <dbReference type="SAM" id="MobiDB-lite"/>
    </source>
</evidence>
<dbReference type="Gene3D" id="2.60.120.260">
    <property type="entry name" value="Galactose-binding domain-like"/>
    <property type="match status" value="1"/>
</dbReference>
<dbReference type="STRING" id="914234.M2QZF7"/>
<dbReference type="EMBL" id="KB445796">
    <property type="protein sequence ID" value="EMD37580.1"/>
    <property type="molecule type" value="Genomic_DNA"/>
</dbReference>
<keyword evidence="4" id="KW-1185">Reference proteome</keyword>
<sequence length="526" mass="53350">MAAFNVSLDDSSSSISYTPSNAWVDTSLNDSSLHSADVQGASASITFNGTGVWFYGSNRPTYGSYQLAVDNEVIASGSAASSSALVDQLLGGASGLTMGQHTAVLTSNGDGTIDLDSLVFETQDATSSDDAVDASASAPVDIEAAPSSVATPTVVSFFSIVPTLGAPSLIVTTLPIATPTTTPNVEVDAVSASASPDAFSTEVFSFFSIVPSQGFPTLVYETTVVPVPSGSVESVASSIPTANPSAIAVDAVSASATAVPVSTEVISFFSIVPTAGVPSLIVETTTVALPTTSGVAAPSASSGATSDTTSGGAAANNMSVDSPASAEQDNAAQSSPSPSATSTSTSKSNISTGVLAAIIAGGVVAVILLILLGYYLVLRFRRRLEKVRRDRAQMESPVLPIQDPLKADLEKGVWAGKRISSASQWSQSSGSSGRTLAGTLAGAPAKWDMPPPPAVGAKWELPLPAAGSPFGRAVESRLAGAEDDQPALEQVWLSPPPPLGLQDRPFTPTRPPRPPGLDLNLPKSLV</sequence>
<evidence type="ECO:0000256" key="2">
    <source>
        <dbReference type="SAM" id="Phobius"/>
    </source>
</evidence>
<keyword evidence="2" id="KW-0472">Membrane</keyword>
<keyword evidence="2" id="KW-1133">Transmembrane helix</keyword>
<dbReference type="HOGENOM" id="CLU_028897_1_0_1"/>
<name>M2QZF7_CERS8</name>